<sequence length="80" mass="9089">MRIIISEVIPAEARQELDLDEEPRTAYSIEFVNGLESLSMVFASECGEHEKIMKVAHKFSGFFKTLTNEVEIHDCVVSDQ</sequence>
<reference evidence="1" key="1">
    <citation type="journal article" date="2015" name="Nature">
        <title>Complex archaea that bridge the gap between prokaryotes and eukaryotes.</title>
        <authorList>
            <person name="Spang A."/>
            <person name="Saw J.H."/>
            <person name="Jorgensen S.L."/>
            <person name="Zaremba-Niedzwiedzka K."/>
            <person name="Martijn J."/>
            <person name="Lind A.E."/>
            <person name="van Eijk R."/>
            <person name="Schleper C."/>
            <person name="Guy L."/>
            <person name="Ettema T.J."/>
        </authorList>
    </citation>
    <scope>NUCLEOTIDE SEQUENCE</scope>
</reference>
<organism evidence="1">
    <name type="scientific">marine sediment metagenome</name>
    <dbReference type="NCBI Taxonomy" id="412755"/>
    <lineage>
        <taxon>unclassified sequences</taxon>
        <taxon>metagenomes</taxon>
        <taxon>ecological metagenomes</taxon>
    </lineage>
</organism>
<protein>
    <submittedName>
        <fullName evidence="1">Uncharacterized protein</fullName>
    </submittedName>
</protein>
<accession>A0A0F9HS09</accession>
<name>A0A0F9HS09_9ZZZZ</name>
<gene>
    <name evidence="1" type="ORF">LCGC14_1668400</name>
</gene>
<comment type="caution">
    <text evidence="1">The sequence shown here is derived from an EMBL/GenBank/DDBJ whole genome shotgun (WGS) entry which is preliminary data.</text>
</comment>
<dbReference type="AlphaFoldDB" id="A0A0F9HS09"/>
<proteinExistence type="predicted"/>
<dbReference type="EMBL" id="LAZR01014278">
    <property type="protein sequence ID" value="KKM18171.1"/>
    <property type="molecule type" value="Genomic_DNA"/>
</dbReference>
<evidence type="ECO:0000313" key="1">
    <source>
        <dbReference type="EMBL" id="KKM18171.1"/>
    </source>
</evidence>